<dbReference type="Gene3D" id="1.10.10.10">
    <property type="entry name" value="Winged helix-like DNA-binding domain superfamily/Winged helix DNA-binding domain"/>
    <property type="match status" value="1"/>
</dbReference>
<evidence type="ECO:0000313" key="4">
    <source>
        <dbReference type="EMBL" id="KAL1411705.1"/>
    </source>
</evidence>
<dbReference type="Proteomes" id="UP001565368">
    <property type="component" value="Unassembled WGS sequence"/>
</dbReference>
<comment type="similarity">
    <text evidence="1">Belongs to the CSN12 family.</text>
</comment>
<dbReference type="PROSITE" id="PS50250">
    <property type="entry name" value="PCI"/>
    <property type="match status" value="1"/>
</dbReference>
<dbReference type="InterPro" id="IPR036388">
    <property type="entry name" value="WH-like_DNA-bd_sf"/>
</dbReference>
<name>A0ABR3QAG4_9TREE</name>
<comment type="caution">
    <text evidence="4">The sequence shown here is derived from an EMBL/GenBank/DDBJ whole genome shotgun (WGS) entry which is preliminary data.</text>
</comment>
<proteinExistence type="inferred from homology"/>
<dbReference type="InterPro" id="IPR045114">
    <property type="entry name" value="Csn12-like"/>
</dbReference>
<evidence type="ECO:0000259" key="3">
    <source>
        <dbReference type="PROSITE" id="PS50250"/>
    </source>
</evidence>
<dbReference type="RefSeq" id="XP_069211649.1">
    <property type="nucleotide sequence ID" value="XM_069351263.1"/>
</dbReference>
<evidence type="ECO:0000313" key="5">
    <source>
        <dbReference type="Proteomes" id="UP001565368"/>
    </source>
</evidence>
<feature type="region of interest" description="Disordered" evidence="2">
    <location>
        <begin position="187"/>
        <end position="259"/>
    </location>
</feature>
<sequence length="438" mass="49134">MKLHQFVQAFSEPLRNEDVTPLLRLLDSRNRTARGLSQTVGPIDEKRLQNPGHTLPEPWDGIAVRHCAAVSALYSNDYAAAYSHQHQLAILFFRWFQEQPAWALPVLYLILRDLRELAEQADAATFSSGGMPSLEECTRTVSKAFSMCATDRTYKGAQSRRTGVYHVACLSIKCYFKVGSARSCPPANARSASQTSARTLSAQSSATQRRRRSTTHPSQTRSHGTTTWACWPSSTARTRRPTRSSPGRYCTAPPTPSATRSKWLRCCRADRRLILTYLIPLHLLRGSFPRRKLLEAHPRLAETYGPFVKAIRNGDVADYDEHLEAAQARLVGLNTYLAVERAREGCLRVLFKKAWIASDKSSRVPISTFQTALRLHGVNVDSDEVECMVANMIYRVSWRPGDIANRQGFIKGYISHEKQMVVLASKTPPFPALASMVR</sequence>
<evidence type="ECO:0000256" key="2">
    <source>
        <dbReference type="SAM" id="MobiDB-lite"/>
    </source>
</evidence>
<feature type="compositionally biased region" description="Polar residues" evidence="2">
    <location>
        <begin position="190"/>
        <end position="200"/>
    </location>
</feature>
<keyword evidence="5" id="KW-1185">Reference proteome</keyword>
<protein>
    <submittedName>
        <fullName evidence="4">COP9 signalosome (CSN) subunit</fullName>
    </submittedName>
</protein>
<gene>
    <name evidence="4" type="primary">CSN12</name>
    <name evidence="4" type="ORF">Q8F55_002671</name>
</gene>
<feature type="domain" description="PCI" evidence="3">
    <location>
        <begin position="240"/>
        <end position="428"/>
    </location>
</feature>
<dbReference type="GeneID" id="95983714"/>
<dbReference type="EMBL" id="JBBXJM010000002">
    <property type="protein sequence ID" value="KAL1411705.1"/>
    <property type="molecule type" value="Genomic_DNA"/>
</dbReference>
<feature type="compositionally biased region" description="Polar residues" evidence="2">
    <location>
        <begin position="216"/>
        <end position="228"/>
    </location>
</feature>
<evidence type="ECO:0000256" key="1">
    <source>
        <dbReference type="ARBA" id="ARBA00025771"/>
    </source>
</evidence>
<organism evidence="4 5">
    <name type="scientific">Vanrija albida</name>
    <dbReference type="NCBI Taxonomy" id="181172"/>
    <lineage>
        <taxon>Eukaryota</taxon>
        <taxon>Fungi</taxon>
        <taxon>Dikarya</taxon>
        <taxon>Basidiomycota</taxon>
        <taxon>Agaricomycotina</taxon>
        <taxon>Tremellomycetes</taxon>
        <taxon>Trichosporonales</taxon>
        <taxon>Trichosporonaceae</taxon>
        <taxon>Vanrija</taxon>
    </lineage>
</organism>
<dbReference type="PANTHER" id="PTHR12732:SF0">
    <property type="entry name" value="PCI DOMAIN-CONTAINING PROTEIN 2"/>
    <property type="match status" value="1"/>
</dbReference>
<dbReference type="InterPro" id="IPR000717">
    <property type="entry name" value="PCI_dom"/>
</dbReference>
<accession>A0ABR3QAG4</accession>
<dbReference type="PANTHER" id="PTHR12732">
    <property type="entry name" value="UNCHARACTERIZED PROTEASOME COMPONENT REGION PCI-CONTAINING"/>
    <property type="match status" value="1"/>
</dbReference>
<reference evidence="4 5" key="1">
    <citation type="submission" date="2023-08" db="EMBL/GenBank/DDBJ databases">
        <title>Annotated Genome Sequence of Vanrija albida AlHP1.</title>
        <authorList>
            <person name="Herzog R."/>
        </authorList>
    </citation>
    <scope>NUCLEOTIDE SEQUENCE [LARGE SCALE GENOMIC DNA]</scope>
    <source>
        <strain evidence="4 5">AlHP1</strain>
    </source>
</reference>